<accession>A0A160VF36</accession>
<dbReference type="InterPro" id="IPR003448">
    <property type="entry name" value="Mopterin_biosynth_MoaE"/>
</dbReference>
<dbReference type="InterPro" id="IPR036563">
    <property type="entry name" value="MoaE_sf"/>
</dbReference>
<dbReference type="Pfam" id="PF02391">
    <property type="entry name" value="MoaE"/>
    <property type="match status" value="1"/>
</dbReference>
<sequence length="134" mass="15428">MEIINGPITPFPSDNSHQDNGAELVFNGRVRDTEHGENITALEYEQYEGMAEAELRKLAEETVQKYPVHDLFCRHRVGKVNVGEASLHVAIWTKHRKEGLEGMSWFISELKKRIPIWKWAIMEDGTRIPSECTH</sequence>
<dbReference type="AlphaFoldDB" id="A0A160VF36"/>
<gene>
    <name evidence="1" type="ORF">MGWOODY_Mmi584</name>
</gene>
<dbReference type="Gene3D" id="3.90.1170.40">
    <property type="entry name" value="Molybdopterin biosynthesis MoaE subunit"/>
    <property type="match status" value="1"/>
</dbReference>
<evidence type="ECO:0000313" key="1">
    <source>
        <dbReference type="EMBL" id="CUV09178.1"/>
    </source>
</evidence>
<name>A0A160VF36_9ZZZZ</name>
<dbReference type="SUPFAM" id="SSF54690">
    <property type="entry name" value="Molybdopterin synthase subunit MoaE"/>
    <property type="match status" value="1"/>
</dbReference>
<organism evidence="1">
    <name type="scientific">hydrothermal vent metagenome</name>
    <dbReference type="NCBI Taxonomy" id="652676"/>
    <lineage>
        <taxon>unclassified sequences</taxon>
        <taxon>metagenomes</taxon>
        <taxon>ecological metagenomes</taxon>
    </lineage>
</organism>
<dbReference type="EMBL" id="FAXC01000194">
    <property type="protein sequence ID" value="CUV09178.1"/>
    <property type="molecule type" value="Genomic_DNA"/>
</dbReference>
<protein>
    <submittedName>
        <fullName evidence="1">Molybdenum cofactor biosynthesis protein MoaE</fullName>
    </submittedName>
</protein>
<reference evidence="1" key="1">
    <citation type="submission" date="2015-10" db="EMBL/GenBank/DDBJ databases">
        <authorList>
            <person name="Gilbert D.G."/>
        </authorList>
    </citation>
    <scope>NUCLEOTIDE SEQUENCE</scope>
</reference>
<proteinExistence type="predicted"/>
<dbReference type="PANTHER" id="PTHR23404">
    <property type="entry name" value="MOLYBDOPTERIN SYNTHASE RELATED"/>
    <property type="match status" value="1"/>
</dbReference>
<dbReference type="CDD" id="cd00756">
    <property type="entry name" value="MoaE"/>
    <property type="match status" value="1"/>
</dbReference>
<dbReference type="GO" id="GO:0006777">
    <property type="term" value="P:Mo-molybdopterin cofactor biosynthetic process"/>
    <property type="evidence" value="ECO:0007669"/>
    <property type="project" value="InterPro"/>
</dbReference>